<dbReference type="PRINTS" id="PR00380">
    <property type="entry name" value="KINESINHEAVY"/>
</dbReference>
<keyword evidence="1" id="KW-0067">ATP-binding</keyword>
<keyword evidence="1" id="KW-0547">Nucleotide-binding</keyword>
<dbReference type="Proteomes" id="UP001218218">
    <property type="component" value="Unassembled WGS sequence"/>
</dbReference>
<keyword evidence="1" id="KW-0505">Motor protein</keyword>
<keyword evidence="3" id="KW-0378">Hydrolase</keyword>
<dbReference type="EMBL" id="JARIHO010000012">
    <property type="protein sequence ID" value="KAJ7352329.1"/>
    <property type="molecule type" value="Genomic_DNA"/>
</dbReference>
<dbReference type="GO" id="GO:0005524">
    <property type="term" value="F:ATP binding"/>
    <property type="evidence" value="ECO:0007669"/>
    <property type="project" value="UniProtKB-UniRule"/>
</dbReference>
<dbReference type="Pfam" id="PF00225">
    <property type="entry name" value="Kinesin"/>
    <property type="match status" value="1"/>
</dbReference>
<keyword evidence="4" id="KW-1185">Reference proteome</keyword>
<protein>
    <submittedName>
        <fullName evidence="3">P-loop containing nucleoside triphosphate hydrolase protein</fullName>
    </submittedName>
</protein>
<sequence>MASSATLTTTHLPQLRTLLHKWNQSRPAPTGFQNAPLDKNTSKEVIVAFRTRPPLPEEATDKFQTHSDPKDASATQSVEFCAGITALSADPGVFVAHVPGMKWSGPTLAHKRYEADLGFGPDVENEEVYQRTVVAQDILTLALSGGVACILAYGQTGSGKTFTMESLEHRIARDLFDHARALGERLLLAQGRMVDASNAAGVFEISAIFLELMGKRASDLLEATETVDAQGNSLRAEVPIREDNAGNVQPRLMSTPVRSSAELETLIRKALSERRTAATLRNTAGSRSHAILTITTKNTLFPYANEGQLILMDLAGSERYEDSKDHDKQRMDEVRENNKGLMNLKECVCAKAKMASDDGFVHIPWRAHKLTMLLKPSKALVIAHVSPHIQDSVHSTNTLSYAAPFMTVPPKPRGPAPYDTEDPRTWTHAQTTVWLAAQFAAALHLCPVGFAPEPGIDLGVELSAVCPPGATAAHLGRLYTTEFVARCLAARTEALSEERLTDIALDVIGTLFHMLMVAKNRTRRAIMESRTRVTDMSLHTPQATARRAAQVAAARAQSQGRRFRLVI</sequence>
<gene>
    <name evidence="3" type="ORF">DFH08DRAFT_990844</name>
</gene>
<dbReference type="GO" id="GO:0016887">
    <property type="term" value="F:ATP hydrolysis activity"/>
    <property type="evidence" value="ECO:0007669"/>
    <property type="project" value="TreeGrafter"/>
</dbReference>
<dbReference type="PANTHER" id="PTHR24115:SF0">
    <property type="entry name" value="FI21273P1-RELATED"/>
    <property type="match status" value="1"/>
</dbReference>
<feature type="binding site" evidence="1">
    <location>
        <begin position="154"/>
        <end position="161"/>
    </location>
    <ligand>
        <name>ATP</name>
        <dbReference type="ChEBI" id="CHEBI:30616"/>
    </ligand>
</feature>
<dbReference type="GO" id="GO:0005819">
    <property type="term" value="C:spindle"/>
    <property type="evidence" value="ECO:0007669"/>
    <property type="project" value="TreeGrafter"/>
</dbReference>
<evidence type="ECO:0000259" key="2">
    <source>
        <dbReference type="PROSITE" id="PS50067"/>
    </source>
</evidence>
<dbReference type="PROSITE" id="PS50067">
    <property type="entry name" value="KINESIN_MOTOR_2"/>
    <property type="match status" value="1"/>
</dbReference>
<dbReference type="InterPro" id="IPR027640">
    <property type="entry name" value="Kinesin-like_fam"/>
</dbReference>
<feature type="domain" description="Kinesin motor" evidence="2">
    <location>
        <begin position="44"/>
        <end position="408"/>
    </location>
</feature>
<dbReference type="GO" id="GO:0005874">
    <property type="term" value="C:microtubule"/>
    <property type="evidence" value="ECO:0007669"/>
    <property type="project" value="TreeGrafter"/>
</dbReference>
<dbReference type="SUPFAM" id="SSF52540">
    <property type="entry name" value="P-loop containing nucleoside triphosphate hydrolases"/>
    <property type="match status" value="1"/>
</dbReference>
<accession>A0AAD7A9Z4</accession>
<reference evidence="3" key="1">
    <citation type="submission" date="2023-03" db="EMBL/GenBank/DDBJ databases">
        <title>Massive genome expansion in bonnet fungi (Mycena s.s.) driven by repeated elements and novel gene families across ecological guilds.</title>
        <authorList>
            <consortium name="Lawrence Berkeley National Laboratory"/>
            <person name="Harder C.B."/>
            <person name="Miyauchi S."/>
            <person name="Viragh M."/>
            <person name="Kuo A."/>
            <person name="Thoen E."/>
            <person name="Andreopoulos B."/>
            <person name="Lu D."/>
            <person name="Skrede I."/>
            <person name="Drula E."/>
            <person name="Henrissat B."/>
            <person name="Morin E."/>
            <person name="Kohler A."/>
            <person name="Barry K."/>
            <person name="LaButti K."/>
            <person name="Morin E."/>
            <person name="Salamov A."/>
            <person name="Lipzen A."/>
            <person name="Mereny Z."/>
            <person name="Hegedus B."/>
            <person name="Baldrian P."/>
            <person name="Stursova M."/>
            <person name="Weitz H."/>
            <person name="Taylor A."/>
            <person name="Grigoriev I.V."/>
            <person name="Nagy L.G."/>
            <person name="Martin F."/>
            <person name="Kauserud H."/>
        </authorList>
    </citation>
    <scope>NUCLEOTIDE SEQUENCE</scope>
    <source>
        <strain evidence="3">CBHHK002</strain>
    </source>
</reference>
<evidence type="ECO:0000313" key="4">
    <source>
        <dbReference type="Proteomes" id="UP001218218"/>
    </source>
</evidence>
<comment type="similarity">
    <text evidence="1">Belongs to the TRAFAC class myosin-kinesin ATPase superfamily. Kinesin family.</text>
</comment>
<dbReference type="InterPro" id="IPR036961">
    <property type="entry name" value="Kinesin_motor_dom_sf"/>
</dbReference>
<dbReference type="AlphaFoldDB" id="A0AAD7A9Z4"/>
<organism evidence="3 4">
    <name type="scientific">Mycena albidolilacea</name>
    <dbReference type="NCBI Taxonomy" id="1033008"/>
    <lineage>
        <taxon>Eukaryota</taxon>
        <taxon>Fungi</taxon>
        <taxon>Dikarya</taxon>
        <taxon>Basidiomycota</taxon>
        <taxon>Agaricomycotina</taxon>
        <taxon>Agaricomycetes</taxon>
        <taxon>Agaricomycetidae</taxon>
        <taxon>Agaricales</taxon>
        <taxon>Marasmiineae</taxon>
        <taxon>Mycenaceae</taxon>
        <taxon>Mycena</taxon>
    </lineage>
</organism>
<evidence type="ECO:0000313" key="3">
    <source>
        <dbReference type="EMBL" id="KAJ7352329.1"/>
    </source>
</evidence>
<dbReference type="SMART" id="SM00129">
    <property type="entry name" value="KISc"/>
    <property type="match status" value="1"/>
</dbReference>
<dbReference type="Gene3D" id="3.40.850.10">
    <property type="entry name" value="Kinesin motor domain"/>
    <property type="match status" value="1"/>
</dbReference>
<comment type="caution">
    <text evidence="3">The sequence shown here is derived from an EMBL/GenBank/DDBJ whole genome shotgun (WGS) entry which is preliminary data.</text>
</comment>
<dbReference type="InterPro" id="IPR001752">
    <property type="entry name" value="Kinesin_motor_dom"/>
</dbReference>
<dbReference type="GO" id="GO:0005871">
    <property type="term" value="C:kinesin complex"/>
    <property type="evidence" value="ECO:0007669"/>
    <property type="project" value="TreeGrafter"/>
</dbReference>
<dbReference type="GO" id="GO:0008017">
    <property type="term" value="F:microtubule binding"/>
    <property type="evidence" value="ECO:0007669"/>
    <property type="project" value="InterPro"/>
</dbReference>
<dbReference type="GO" id="GO:0007018">
    <property type="term" value="P:microtubule-based movement"/>
    <property type="evidence" value="ECO:0007669"/>
    <property type="project" value="InterPro"/>
</dbReference>
<dbReference type="InterPro" id="IPR027417">
    <property type="entry name" value="P-loop_NTPase"/>
</dbReference>
<dbReference type="GO" id="GO:0003777">
    <property type="term" value="F:microtubule motor activity"/>
    <property type="evidence" value="ECO:0007669"/>
    <property type="project" value="InterPro"/>
</dbReference>
<dbReference type="PANTHER" id="PTHR24115">
    <property type="entry name" value="KINESIN-RELATED"/>
    <property type="match status" value="1"/>
</dbReference>
<proteinExistence type="inferred from homology"/>
<evidence type="ECO:0000256" key="1">
    <source>
        <dbReference type="PROSITE-ProRule" id="PRU00283"/>
    </source>
</evidence>
<name>A0AAD7A9Z4_9AGAR</name>